<evidence type="ECO:0000313" key="2">
    <source>
        <dbReference type="EMBL" id="GAA0148486.1"/>
    </source>
</evidence>
<evidence type="ECO:0000313" key="3">
    <source>
        <dbReference type="Proteomes" id="UP001454036"/>
    </source>
</evidence>
<feature type="region of interest" description="Disordered" evidence="1">
    <location>
        <begin position="105"/>
        <end position="138"/>
    </location>
</feature>
<dbReference type="AlphaFoldDB" id="A0AAV3PAY3"/>
<organism evidence="2 3">
    <name type="scientific">Lithospermum erythrorhizon</name>
    <name type="common">Purple gromwell</name>
    <name type="synonym">Lithospermum officinale var. erythrorhizon</name>
    <dbReference type="NCBI Taxonomy" id="34254"/>
    <lineage>
        <taxon>Eukaryota</taxon>
        <taxon>Viridiplantae</taxon>
        <taxon>Streptophyta</taxon>
        <taxon>Embryophyta</taxon>
        <taxon>Tracheophyta</taxon>
        <taxon>Spermatophyta</taxon>
        <taxon>Magnoliopsida</taxon>
        <taxon>eudicotyledons</taxon>
        <taxon>Gunneridae</taxon>
        <taxon>Pentapetalae</taxon>
        <taxon>asterids</taxon>
        <taxon>lamiids</taxon>
        <taxon>Boraginales</taxon>
        <taxon>Boraginaceae</taxon>
        <taxon>Boraginoideae</taxon>
        <taxon>Lithospermeae</taxon>
        <taxon>Lithospermum</taxon>
    </lineage>
</organism>
<comment type="caution">
    <text evidence="2">The sequence shown here is derived from an EMBL/GenBank/DDBJ whole genome shotgun (WGS) entry which is preliminary data.</text>
</comment>
<name>A0AAV3PAY3_LITER</name>
<evidence type="ECO:0000256" key="1">
    <source>
        <dbReference type="SAM" id="MobiDB-lite"/>
    </source>
</evidence>
<dbReference type="EMBL" id="BAABME010001245">
    <property type="protein sequence ID" value="GAA0148486.1"/>
    <property type="molecule type" value="Genomic_DNA"/>
</dbReference>
<reference evidence="2 3" key="1">
    <citation type="submission" date="2024-01" db="EMBL/GenBank/DDBJ databases">
        <title>The complete chloroplast genome sequence of Lithospermum erythrorhizon: insights into the phylogenetic relationship among Boraginaceae species and the maternal lineages of purple gromwells.</title>
        <authorList>
            <person name="Okada T."/>
            <person name="Watanabe K."/>
        </authorList>
    </citation>
    <scope>NUCLEOTIDE SEQUENCE [LARGE SCALE GENOMIC DNA]</scope>
</reference>
<sequence length="150" mass="16530">MTPDQLQISTHVSQNRLSLAGRPDDKIDVFRLGVKGFMLHYLRRRKTRIPRRRLGCLRPELGRDICPAGEVIADLHGPVKGGLGNGKVLGAGTSSAAQHLMVEESAAIPPPPPTTDVMEELRKKCEEEEEARDKALSEELASIKESNAWL</sequence>
<gene>
    <name evidence="2" type="ORF">LIER_07915</name>
</gene>
<feature type="compositionally biased region" description="Basic and acidic residues" evidence="1">
    <location>
        <begin position="119"/>
        <end position="137"/>
    </location>
</feature>
<accession>A0AAV3PAY3</accession>
<protein>
    <submittedName>
        <fullName evidence="2">Uncharacterized protein</fullName>
    </submittedName>
</protein>
<proteinExistence type="predicted"/>
<keyword evidence="3" id="KW-1185">Reference proteome</keyword>
<dbReference type="Proteomes" id="UP001454036">
    <property type="component" value="Unassembled WGS sequence"/>
</dbReference>